<dbReference type="Proteomes" id="UP001451571">
    <property type="component" value="Chromosome"/>
</dbReference>
<reference evidence="3 4" key="1">
    <citation type="submission" date="2024-02" db="EMBL/GenBank/DDBJ databases">
        <title>Bacterial strain from lacustrine sediment.</title>
        <authorList>
            <person name="Petit C."/>
            <person name="Fadhlaoui K."/>
        </authorList>
    </citation>
    <scope>NUCLEOTIDE SEQUENCE [LARGE SCALE GENOMIC DNA]</scope>
    <source>
        <strain evidence="3 4">IPX-CK</strain>
    </source>
</reference>
<evidence type="ECO:0000313" key="3">
    <source>
        <dbReference type="EMBL" id="XAH76357.1"/>
    </source>
</evidence>
<dbReference type="HAMAP" id="MF_00489">
    <property type="entry name" value="UPF0178"/>
    <property type="match status" value="1"/>
</dbReference>
<name>A0ABZ3F356_9FIRM</name>
<organism evidence="3 4">
    <name type="scientific">Kineothrix sedimenti</name>
    <dbReference type="NCBI Taxonomy" id="3123317"/>
    <lineage>
        <taxon>Bacteria</taxon>
        <taxon>Bacillati</taxon>
        <taxon>Bacillota</taxon>
        <taxon>Clostridia</taxon>
        <taxon>Lachnospirales</taxon>
        <taxon>Lachnospiraceae</taxon>
        <taxon>Kineothrix</taxon>
    </lineage>
</organism>
<protein>
    <recommendedName>
        <fullName evidence="2">UPF0178 protein V6984_04215</fullName>
    </recommendedName>
</protein>
<keyword evidence="4" id="KW-1185">Reference proteome</keyword>
<dbReference type="Pfam" id="PF02639">
    <property type="entry name" value="DUF188"/>
    <property type="match status" value="1"/>
</dbReference>
<dbReference type="RefSeq" id="WP_342759937.1">
    <property type="nucleotide sequence ID" value="NZ_CP146256.1"/>
</dbReference>
<dbReference type="NCBIfam" id="NF001095">
    <property type="entry name" value="PRK00124.1"/>
    <property type="match status" value="1"/>
</dbReference>
<dbReference type="InterPro" id="IPR003791">
    <property type="entry name" value="UPF0178"/>
</dbReference>
<evidence type="ECO:0000256" key="1">
    <source>
        <dbReference type="ARBA" id="ARBA00008522"/>
    </source>
</evidence>
<evidence type="ECO:0000313" key="4">
    <source>
        <dbReference type="Proteomes" id="UP001451571"/>
    </source>
</evidence>
<evidence type="ECO:0000256" key="2">
    <source>
        <dbReference type="HAMAP-Rule" id="MF_00489"/>
    </source>
</evidence>
<comment type="similarity">
    <text evidence="1 2">Belongs to the UPF0178 family.</text>
</comment>
<sequence length="149" mass="16792">MKILVDADACPVVAIVERVAKEKDIPVILVCDNAHVLRSAYSEVVIVDRGADAADFKLFSLSERGDVIVTQDYGVAVMALGKGVRAIHQSGKRYTDENIDTMLMERHIAKSERRKSGKSHLKGPRKRTEEDDVRFEESFRRMLDNSLLY</sequence>
<dbReference type="PANTHER" id="PTHR35146:SF1">
    <property type="entry name" value="UPF0178 PROTEIN YAII"/>
    <property type="match status" value="1"/>
</dbReference>
<dbReference type="PANTHER" id="PTHR35146">
    <property type="entry name" value="UPF0178 PROTEIN YAII"/>
    <property type="match status" value="1"/>
</dbReference>
<proteinExistence type="inferred from homology"/>
<accession>A0ABZ3F356</accession>
<gene>
    <name evidence="3" type="ORF">V6984_04215</name>
</gene>
<dbReference type="EMBL" id="CP146256">
    <property type="protein sequence ID" value="XAH76357.1"/>
    <property type="molecule type" value="Genomic_DNA"/>
</dbReference>